<sequence length="154" mass="16047">MLCPPPAQRTFPRSPRPSRSDRSLPPFPSSPRSPADRNPDRRADGLCLPPVRNSGRGNDTRSSEASASATLRHTETATLGGRGGHAHRGVDAQGDQRRPASAGQYLHGDPHPTGAAVPGRAHQRPPAAAAAAAAACLEPPLPWGLPSLSRPSVC</sequence>
<accession>F2E7G4</accession>
<reference evidence="2" key="1">
    <citation type="journal article" date="2011" name="Plant Physiol.">
        <title>Comprehensive sequence analysis of 24,783 barley full-length cDNAs derived from 12 clone libraries.</title>
        <authorList>
            <person name="Matsumoto T."/>
            <person name="Tanaka T."/>
            <person name="Sakai H."/>
            <person name="Amano N."/>
            <person name="Kanamori H."/>
            <person name="Kurita K."/>
            <person name="Kikuta A."/>
            <person name="Kamiya K."/>
            <person name="Yamamoto M."/>
            <person name="Ikawa H."/>
            <person name="Fujii N."/>
            <person name="Hori K."/>
            <person name="Itoh T."/>
            <person name="Sato K."/>
        </authorList>
    </citation>
    <scope>NUCLEOTIDE SEQUENCE</scope>
    <source>
        <tissue evidence="2">Shoot and root</tissue>
    </source>
</reference>
<proteinExistence type="evidence at transcript level"/>
<evidence type="ECO:0000256" key="1">
    <source>
        <dbReference type="SAM" id="MobiDB-lite"/>
    </source>
</evidence>
<protein>
    <submittedName>
        <fullName evidence="2">Predicted protein</fullName>
    </submittedName>
</protein>
<feature type="region of interest" description="Disordered" evidence="1">
    <location>
        <begin position="1"/>
        <end position="126"/>
    </location>
</feature>
<dbReference type="AlphaFoldDB" id="F2E7G4"/>
<feature type="compositionally biased region" description="Basic and acidic residues" evidence="1">
    <location>
        <begin position="34"/>
        <end position="44"/>
    </location>
</feature>
<organism evidence="2">
    <name type="scientific">Hordeum vulgare subsp. vulgare</name>
    <name type="common">Domesticated barley</name>
    <dbReference type="NCBI Taxonomy" id="112509"/>
    <lineage>
        <taxon>Eukaryota</taxon>
        <taxon>Viridiplantae</taxon>
        <taxon>Streptophyta</taxon>
        <taxon>Embryophyta</taxon>
        <taxon>Tracheophyta</taxon>
        <taxon>Spermatophyta</taxon>
        <taxon>Magnoliopsida</taxon>
        <taxon>Liliopsida</taxon>
        <taxon>Poales</taxon>
        <taxon>Poaceae</taxon>
        <taxon>BOP clade</taxon>
        <taxon>Pooideae</taxon>
        <taxon>Triticodae</taxon>
        <taxon>Triticeae</taxon>
        <taxon>Hordeinae</taxon>
        <taxon>Hordeum</taxon>
    </lineage>
</organism>
<dbReference type="EMBL" id="AK372088">
    <property type="protein sequence ID" value="BAK03286.1"/>
    <property type="molecule type" value="mRNA"/>
</dbReference>
<evidence type="ECO:0000313" key="2">
    <source>
        <dbReference type="EMBL" id="BAK03286.1"/>
    </source>
</evidence>
<feature type="compositionally biased region" description="Basic and acidic residues" evidence="1">
    <location>
        <begin position="88"/>
        <end position="98"/>
    </location>
</feature>
<name>F2E7G4_HORVV</name>